<evidence type="ECO:0000313" key="1">
    <source>
        <dbReference type="EMBL" id="KAG0564481.1"/>
    </source>
</evidence>
<dbReference type="Proteomes" id="UP000822688">
    <property type="component" value="Chromosome 8"/>
</dbReference>
<name>A0A8T0GXI3_CERPU</name>
<gene>
    <name evidence="1" type="ORF">KC19_8G113800</name>
</gene>
<accession>A0A8T0GXI3</accession>
<sequence length="174" mass="19790">MMAAFQCEDLREDRREVFEGSTLSLLGSSTYFTPTQTNFAPDAELPASTSTVPSSVYSSTRIQQQISERSDYVGSDAGYFEGEASRDFWSEFYSEPAMDQRGVDEINQEVDDDQMGRPVMESRKRHKGLLGECFWQFLMISTLVPRTSWGKHTSEMRRRGVFTHVQKGEAAEIN</sequence>
<keyword evidence="2" id="KW-1185">Reference proteome</keyword>
<evidence type="ECO:0000313" key="2">
    <source>
        <dbReference type="Proteomes" id="UP000822688"/>
    </source>
</evidence>
<dbReference type="AlphaFoldDB" id="A0A8T0GXI3"/>
<protein>
    <submittedName>
        <fullName evidence="1">Uncharacterized protein</fullName>
    </submittedName>
</protein>
<comment type="caution">
    <text evidence="1">The sequence shown here is derived from an EMBL/GenBank/DDBJ whole genome shotgun (WGS) entry which is preliminary data.</text>
</comment>
<reference evidence="1" key="1">
    <citation type="submission" date="2020-06" db="EMBL/GenBank/DDBJ databases">
        <title>WGS assembly of Ceratodon purpureus strain R40.</title>
        <authorList>
            <person name="Carey S.B."/>
            <person name="Jenkins J."/>
            <person name="Shu S."/>
            <person name="Lovell J.T."/>
            <person name="Sreedasyam A."/>
            <person name="Maumus F."/>
            <person name="Tiley G.P."/>
            <person name="Fernandez-Pozo N."/>
            <person name="Barry K."/>
            <person name="Chen C."/>
            <person name="Wang M."/>
            <person name="Lipzen A."/>
            <person name="Daum C."/>
            <person name="Saski C.A."/>
            <person name="Payton A.C."/>
            <person name="Mcbreen J.C."/>
            <person name="Conrad R.E."/>
            <person name="Kollar L.M."/>
            <person name="Olsson S."/>
            <person name="Huttunen S."/>
            <person name="Landis J.B."/>
            <person name="Wickett N.J."/>
            <person name="Johnson M.G."/>
            <person name="Rensing S.A."/>
            <person name="Grimwood J."/>
            <person name="Schmutz J."/>
            <person name="Mcdaniel S.F."/>
        </authorList>
    </citation>
    <scope>NUCLEOTIDE SEQUENCE</scope>
    <source>
        <strain evidence="1">R40</strain>
    </source>
</reference>
<dbReference type="EMBL" id="CM026429">
    <property type="protein sequence ID" value="KAG0564481.1"/>
    <property type="molecule type" value="Genomic_DNA"/>
</dbReference>
<proteinExistence type="predicted"/>
<organism evidence="1 2">
    <name type="scientific">Ceratodon purpureus</name>
    <name type="common">Fire moss</name>
    <name type="synonym">Dicranum purpureum</name>
    <dbReference type="NCBI Taxonomy" id="3225"/>
    <lineage>
        <taxon>Eukaryota</taxon>
        <taxon>Viridiplantae</taxon>
        <taxon>Streptophyta</taxon>
        <taxon>Embryophyta</taxon>
        <taxon>Bryophyta</taxon>
        <taxon>Bryophytina</taxon>
        <taxon>Bryopsida</taxon>
        <taxon>Dicranidae</taxon>
        <taxon>Pseudoditrichales</taxon>
        <taxon>Ditrichaceae</taxon>
        <taxon>Ceratodon</taxon>
    </lineage>
</organism>